<evidence type="ECO:0000256" key="3">
    <source>
        <dbReference type="ARBA" id="ARBA00022723"/>
    </source>
</evidence>
<dbReference type="PRINTS" id="PR00606">
    <property type="entry name" value="CYTCHROMECID"/>
</dbReference>
<gene>
    <name evidence="9" type="ordered locus">Slit_2780</name>
</gene>
<comment type="PTM">
    <text evidence="6">Binds 1 heme c group covalently per subunit.</text>
</comment>
<dbReference type="InterPro" id="IPR002324">
    <property type="entry name" value="Cyt_c_ID"/>
</dbReference>
<evidence type="ECO:0000313" key="10">
    <source>
        <dbReference type="Proteomes" id="UP000001625"/>
    </source>
</evidence>
<keyword evidence="5 6" id="KW-0408">Iron</keyword>
<dbReference type="AlphaFoldDB" id="D5CPL0"/>
<feature type="signal peptide" evidence="7">
    <location>
        <begin position="1"/>
        <end position="22"/>
    </location>
</feature>
<dbReference type="eggNOG" id="COG4654">
    <property type="taxonomic scope" value="Bacteria"/>
</dbReference>
<dbReference type="EMBL" id="CP001965">
    <property type="protein sequence ID" value="ADE13005.1"/>
    <property type="molecule type" value="Genomic_DNA"/>
</dbReference>
<proteinExistence type="predicted"/>
<evidence type="ECO:0000256" key="1">
    <source>
        <dbReference type="ARBA" id="ARBA00022448"/>
    </source>
</evidence>
<dbReference type="SUPFAM" id="SSF46626">
    <property type="entry name" value="Cytochrome c"/>
    <property type="match status" value="1"/>
</dbReference>
<dbReference type="GO" id="GO:0005506">
    <property type="term" value="F:iron ion binding"/>
    <property type="evidence" value="ECO:0007669"/>
    <property type="project" value="InterPro"/>
</dbReference>
<dbReference type="GO" id="GO:0020037">
    <property type="term" value="F:heme binding"/>
    <property type="evidence" value="ECO:0007669"/>
    <property type="project" value="InterPro"/>
</dbReference>
<evidence type="ECO:0000256" key="5">
    <source>
        <dbReference type="ARBA" id="ARBA00023004"/>
    </source>
</evidence>
<feature type="chain" id="PRO_5003070000" evidence="7">
    <location>
        <begin position="23"/>
        <end position="120"/>
    </location>
</feature>
<dbReference type="Proteomes" id="UP000001625">
    <property type="component" value="Chromosome"/>
</dbReference>
<accession>D5CPL0</accession>
<dbReference type="Gene3D" id="1.10.760.10">
    <property type="entry name" value="Cytochrome c-like domain"/>
    <property type="match status" value="1"/>
</dbReference>
<dbReference type="InterPro" id="IPR036909">
    <property type="entry name" value="Cyt_c-like_dom_sf"/>
</dbReference>
<feature type="binding site" description="covalent" evidence="6">
    <location>
        <position position="34"/>
    </location>
    <ligand>
        <name>heme c</name>
        <dbReference type="ChEBI" id="CHEBI:61717"/>
    </ligand>
</feature>
<sequence length="120" mass="12757" precursor="true">MKSVILSMAATAGLLIAGSTFAIDMPPLAKKYNCVACHAIDHKIVGPAWKDVAARYTGKGVTKYTYKGKEYPLIEGLVMKVSKGGSGNWGSMPMPANDPSGAHKADITELVKFEQSLANK</sequence>
<name>D5CPL0_SIDLE</name>
<dbReference type="STRING" id="580332.Slit_2780"/>
<dbReference type="RefSeq" id="WP_013030903.1">
    <property type="nucleotide sequence ID" value="NC_013959.1"/>
</dbReference>
<feature type="domain" description="Cytochrome c" evidence="8">
    <location>
        <begin position="13"/>
        <end position="115"/>
    </location>
</feature>
<keyword evidence="10" id="KW-1185">Reference proteome</keyword>
<reference evidence="9 10" key="1">
    <citation type="submission" date="2010-03" db="EMBL/GenBank/DDBJ databases">
        <title>Complete sequence of Sideroxydans lithotrophicus ES-1.</title>
        <authorList>
            <consortium name="US DOE Joint Genome Institute"/>
            <person name="Lucas S."/>
            <person name="Copeland A."/>
            <person name="Lapidus A."/>
            <person name="Cheng J.-F."/>
            <person name="Bruce D."/>
            <person name="Goodwin L."/>
            <person name="Pitluck S."/>
            <person name="Munk A.C."/>
            <person name="Detter J.C."/>
            <person name="Han C."/>
            <person name="Tapia R."/>
            <person name="Larimer F."/>
            <person name="Land M."/>
            <person name="Hauser L."/>
            <person name="Kyrpides N."/>
            <person name="Ivanova N."/>
            <person name="Emerson D."/>
            <person name="Woyke T."/>
        </authorList>
    </citation>
    <scope>NUCLEOTIDE SEQUENCE [LARGE SCALE GENOMIC DNA]</scope>
    <source>
        <strain evidence="9 10">ES-1</strain>
    </source>
</reference>
<protein>
    <submittedName>
        <fullName evidence="9">Cytochrome c class I</fullName>
    </submittedName>
</protein>
<evidence type="ECO:0000256" key="2">
    <source>
        <dbReference type="ARBA" id="ARBA00022617"/>
    </source>
</evidence>
<evidence type="ECO:0000256" key="4">
    <source>
        <dbReference type="ARBA" id="ARBA00022982"/>
    </source>
</evidence>
<organism evidence="9 10">
    <name type="scientific">Sideroxydans lithotrophicus (strain ES-1)</name>
    <dbReference type="NCBI Taxonomy" id="580332"/>
    <lineage>
        <taxon>Bacteria</taxon>
        <taxon>Pseudomonadati</taxon>
        <taxon>Pseudomonadota</taxon>
        <taxon>Betaproteobacteria</taxon>
        <taxon>Nitrosomonadales</taxon>
        <taxon>Gallionellaceae</taxon>
        <taxon>Sideroxydans</taxon>
    </lineage>
</organism>
<dbReference type="Pfam" id="PF00034">
    <property type="entry name" value="Cytochrom_C"/>
    <property type="match status" value="1"/>
</dbReference>
<feature type="binding site" description="covalent" evidence="6">
    <location>
        <position position="94"/>
    </location>
    <ligand>
        <name>heme c</name>
        <dbReference type="ChEBI" id="CHEBI:61717"/>
    </ligand>
</feature>
<evidence type="ECO:0000256" key="7">
    <source>
        <dbReference type="SAM" id="SignalP"/>
    </source>
</evidence>
<dbReference type="GO" id="GO:0009055">
    <property type="term" value="F:electron transfer activity"/>
    <property type="evidence" value="ECO:0007669"/>
    <property type="project" value="InterPro"/>
</dbReference>
<evidence type="ECO:0000313" key="9">
    <source>
        <dbReference type="EMBL" id="ADE13005.1"/>
    </source>
</evidence>
<keyword evidence="1" id="KW-0813">Transport</keyword>
<keyword evidence="7" id="KW-0732">Signal</keyword>
<dbReference type="OrthoDB" id="9811281at2"/>
<evidence type="ECO:0000256" key="6">
    <source>
        <dbReference type="PIRSR" id="PIRSR602324-1"/>
    </source>
</evidence>
<keyword evidence="4" id="KW-0249">Electron transport</keyword>
<dbReference type="PROSITE" id="PS51007">
    <property type="entry name" value="CYTC"/>
    <property type="match status" value="1"/>
</dbReference>
<keyword evidence="3 6" id="KW-0479">Metal-binding</keyword>
<feature type="binding site" description="axial binding residue" evidence="6">
    <location>
        <position position="38"/>
    </location>
    <ligand>
        <name>heme c</name>
        <dbReference type="ChEBI" id="CHEBI:61717"/>
    </ligand>
    <ligandPart>
        <name>Fe</name>
        <dbReference type="ChEBI" id="CHEBI:18248"/>
    </ligandPart>
</feature>
<dbReference type="HOGENOM" id="CLU_133112_1_0_4"/>
<evidence type="ECO:0000259" key="8">
    <source>
        <dbReference type="PROSITE" id="PS51007"/>
    </source>
</evidence>
<keyword evidence="2 6" id="KW-0349">Heme</keyword>
<dbReference type="InterPro" id="IPR009056">
    <property type="entry name" value="Cyt_c-like_dom"/>
</dbReference>
<dbReference type="KEGG" id="slt:Slit_2780"/>